<dbReference type="EMBL" id="CAJNOL010016858">
    <property type="protein sequence ID" value="CAF1676557.1"/>
    <property type="molecule type" value="Genomic_DNA"/>
</dbReference>
<dbReference type="EMBL" id="CAJNOH010014938">
    <property type="protein sequence ID" value="CAF1559683.1"/>
    <property type="molecule type" value="Genomic_DNA"/>
</dbReference>
<evidence type="ECO:0000313" key="2">
    <source>
        <dbReference type="EMBL" id="CAF1676557.1"/>
    </source>
</evidence>
<evidence type="ECO:0000313" key="1">
    <source>
        <dbReference type="EMBL" id="CAF1559683.1"/>
    </source>
</evidence>
<protein>
    <submittedName>
        <fullName evidence="2">Uncharacterized protein</fullName>
    </submittedName>
</protein>
<name>A0A816GQA0_9BILA</name>
<dbReference type="Proteomes" id="UP000663854">
    <property type="component" value="Unassembled WGS sequence"/>
</dbReference>
<gene>
    <name evidence="2" type="ORF">JXQ802_LOCUS58464</name>
    <name evidence="1" type="ORF">PYM288_LOCUS41832</name>
</gene>
<organism evidence="2 3">
    <name type="scientific">Rotaria sordida</name>
    <dbReference type="NCBI Taxonomy" id="392033"/>
    <lineage>
        <taxon>Eukaryota</taxon>
        <taxon>Metazoa</taxon>
        <taxon>Spiralia</taxon>
        <taxon>Gnathifera</taxon>
        <taxon>Rotifera</taxon>
        <taxon>Eurotatoria</taxon>
        <taxon>Bdelloidea</taxon>
        <taxon>Philodinida</taxon>
        <taxon>Philodinidae</taxon>
        <taxon>Rotaria</taxon>
    </lineage>
</organism>
<feature type="non-terminal residue" evidence="2">
    <location>
        <position position="1"/>
    </location>
</feature>
<sequence>TISTVLNLPPQCTSYNTINDATRLATYTASTCCTCDSGYNGWYRMTGSSGSQLVTSPVTIGSCGSNYPSWWNGTHPSTVGATASGTQCVNYSGYLCYSSYSLTSILATNCNGYYVYYLQPLTCVCCGIYPRYCTV</sequence>
<evidence type="ECO:0000313" key="3">
    <source>
        <dbReference type="Proteomes" id="UP000663870"/>
    </source>
</evidence>
<comment type="caution">
    <text evidence="2">The sequence shown here is derived from an EMBL/GenBank/DDBJ whole genome shotgun (WGS) entry which is preliminary data.</text>
</comment>
<dbReference type="Proteomes" id="UP000663870">
    <property type="component" value="Unassembled WGS sequence"/>
</dbReference>
<dbReference type="AlphaFoldDB" id="A0A816GQA0"/>
<accession>A0A816GQA0</accession>
<reference evidence="2" key="1">
    <citation type="submission" date="2021-02" db="EMBL/GenBank/DDBJ databases">
        <authorList>
            <person name="Nowell W R."/>
        </authorList>
    </citation>
    <scope>NUCLEOTIDE SEQUENCE</scope>
</reference>
<proteinExistence type="predicted"/>
<keyword evidence="3" id="KW-1185">Reference proteome</keyword>